<dbReference type="GO" id="GO:0004315">
    <property type="term" value="F:3-oxoacyl-[acyl-carrier-protein] synthase activity"/>
    <property type="evidence" value="ECO:0007669"/>
    <property type="project" value="InterPro"/>
</dbReference>
<dbReference type="Pfam" id="PF08659">
    <property type="entry name" value="KR"/>
    <property type="match status" value="1"/>
</dbReference>
<evidence type="ECO:0000256" key="1">
    <source>
        <dbReference type="ARBA" id="ARBA00022450"/>
    </source>
</evidence>
<dbReference type="InterPro" id="IPR036291">
    <property type="entry name" value="NAD(P)-bd_dom_sf"/>
</dbReference>
<dbReference type="Gene3D" id="3.10.129.110">
    <property type="entry name" value="Polyketide synthase dehydratase"/>
    <property type="match status" value="1"/>
</dbReference>
<dbReference type="SMART" id="SM00823">
    <property type="entry name" value="PKS_PP"/>
    <property type="match status" value="1"/>
</dbReference>
<evidence type="ECO:0000259" key="9">
    <source>
        <dbReference type="PROSITE" id="PS52019"/>
    </source>
</evidence>
<dbReference type="Pfam" id="PF08242">
    <property type="entry name" value="Methyltransf_12"/>
    <property type="match status" value="1"/>
</dbReference>
<dbReference type="InterPro" id="IPR036736">
    <property type="entry name" value="ACP-like_sf"/>
</dbReference>
<dbReference type="Pfam" id="PF02801">
    <property type="entry name" value="Ketoacyl-synt_C"/>
    <property type="match status" value="1"/>
</dbReference>
<dbReference type="InterPro" id="IPR049551">
    <property type="entry name" value="PKS_DH_C"/>
</dbReference>
<proteinExistence type="predicted"/>
<evidence type="ECO:0000256" key="2">
    <source>
        <dbReference type="ARBA" id="ARBA00022553"/>
    </source>
</evidence>
<dbReference type="SUPFAM" id="SSF47336">
    <property type="entry name" value="ACP-like"/>
    <property type="match status" value="1"/>
</dbReference>
<dbReference type="PROSITE" id="PS00606">
    <property type="entry name" value="KS3_1"/>
    <property type="match status" value="1"/>
</dbReference>
<dbReference type="Pfam" id="PF00109">
    <property type="entry name" value="ketoacyl-synt"/>
    <property type="match status" value="1"/>
</dbReference>
<name>A0A3B0ZFS6_9ZZZZ</name>
<feature type="domain" description="PKS/mFAS DH" evidence="9">
    <location>
        <begin position="970"/>
        <end position="1278"/>
    </location>
</feature>
<dbReference type="EMBL" id="UOFL01000191">
    <property type="protein sequence ID" value="VAW80204.1"/>
    <property type="molecule type" value="Genomic_DNA"/>
</dbReference>
<dbReference type="SUPFAM" id="SSF53335">
    <property type="entry name" value="S-adenosyl-L-methionine-dependent methyltransferases"/>
    <property type="match status" value="1"/>
</dbReference>
<dbReference type="InterPro" id="IPR057326">
    <property type="entry name" value="KR_dom"/>
</dbReference>
<dbReference type="InterPro" id="IPR016035">
    <property type="entry name" value="Acyl_Trfase/lysoPLipase"/>
</dbReference>
<dbReference type="InterPro" id="IPR049900">
    <property type="entry name" value="PKS_mFAS_DH"/>
</dbReference>
<dbReference type="InterPro" id="IPR018201">
    <property type="entry name" value="Ketoacyl_synth_AS"/>
</dbReference>
<dbReference type="Gene3D" id="3.30.70.3290">
    <property type="match status" value="1"/>
</dbReference>
<dbReference type="PROSITE" id="PS00012">
    <property type="entry name" value="PHOSPHOPANTETHEINE"/>
    <property type="match status" value="1"/>
</dbReference>
<dbReference type="SMART" id="SM00827">
    <property type="entry name" value="PKS_AT"/>
    <property type="match status" value="1"/>
</dbReference>
<dbReference type="Pfam" id="PF16197">
    <property type="entry name" value="KAsynt_C_assoc"/>
    <property type="match status" value="1"/>
</dbReference>
<dbReference type="CDD" id="cd08955">
    <property type="entry name" value="KR_2_FAS_SDR_x"/>
    <property type="match status" value="1"/>
</dbReference>
<dbReference type="Gene3D" id="1.10.1200.10">
    <property type="entry name" value="ACP-like"/>
    <property type="match status" value="1"/>
</dbReference>
<dbReference type="SMART" id="SM01294">
    <property type="entry name" value="PKS_PP_betabranch"/>
    <property type="match status" value="1"/>
</dbReference>
<keyword evidence="6" id="KW-0511">Multifunctional enzyme</keyword>
<protein>
    <submittedName>
        <fullName evidence="10">Polyketide synthase modules and related proteins</fullName>
    </submittedName>
</protein>
<dbReference type="PROSITE" id="PS52004">
    <property type="entry name" value="KS3_2"/>
    <property type="match status" value="1"/>
</dbReference>
<dbReference type="GO" id="GO:0004312">
    <property type="term" value="F:fatty acid synthase activity"/>
    <property type="evidence" value="ECO:0007669"/>
    <property type="project" value="TreeGrafter"/>
</dbReference>
<evidence type="ECO:0000256" key="6">
    <source>
        <dbReference type="ARBA" id="ARBA00023268"/>
    </source>
</evidence>
<keyword evidence="5" id="KW-0443">Lipid metabolism</keyword>
<dbReference type="Pfam" id="PF00698">
    <property type="entry name" value="Acyl_transf_1"/>
    <property type="match status" value="2"/>
</dbReference>
<dbReference type="SUPFAM" id="SSF53901">
    <property type="entry name" value="Thiolase-like"/>
    <property type="match status" value="1"/>
</dbReference>
<dbReference type="SMART" id="SM00822">
    <property type="entry name" value="PKS_KR"/>
    <property type="match status" value="1"/>
</dbReference>
<dbReference type="CDD" id="cd00833">
    <property type="entry name" value="PKS"/>
    <property type="match status" value="1"/>
</dbReference>
<dbReference type="PROSITE" id="PS52019">
    <property type="entry name" value="PKS_MFAS_DH"/>
    <property type="match status" value="1"/>
</dbReference>
<keyword evidence="4" id="KW-0276">Fatty acid metabolism</keyword>
<dbReference type="Pfam" id="PF00550">
    <property type="entry name" value="PP-binding"/>
    <property type="match status" value="1"/>
</dbReference>
<dbReference type="InterPro" id="IPR029063">
    <property type="entry name" value="SAM-dependent_MTases_sf"/>
</dbReference>
<dbReference type="InterPro" id="IPR009081">
    <property type="entry name" value="PP-bd_ACP"/>
</dbReference>
<dbReference type="FunFam" id="3.40.47.10:FF:000042">
    <property type="entry name" value="Polyketide synthase Pks13"/>
    <property type="match status" value="1"/>
</dbReference>
<dbReference type="InterPro" id="IPR014043">
    <property type="entry name" value="Acyl_transferase_dom"/>
</dbReference>
<dbReference type="InterPro" id="IPR020807">
    <property type="entry name" value="PKS_DH"/>
</dbReference>
<dbReference type="InterPro" id="IPR050091">
    <property type="entry name" value="PKS_NRPS_Biosynth_Enz"/>
</dbReference>
<feature type="domain" description="Ketosynthase family 3 (KS3)" evidence="8">
    <location>
        <begin position="7"/>
        <end position="432"/>
    </location>
</feature>
<dbReference type="InterPro" id="IPR014030">
    <property type="entry name" value="Ketoacyl_synth_N"/>
</dbReference>
<keyword evidence="1" id="KW-0596">Phosphopantetheine</keyword>
<dbReference type="InterPro" id="IPR016036">
    <property type="entry name" value="Malonyl_transacylase_ACP-bd"/>
</dbReference>
<dbReference type="Gene3D" id="3.40.47.10">
    <property type="match status" value="1"/>
</dbReference>
<dbReference type="PANTHER" id="PTHR43775">
    <property type="entry name" value="FATTY ACID SYNTHASE"/>
    <property type="match status" value="1"/>
</dbReference>
<reference evidence="10" key="1">
    <citation type="submission" date="2018-06" db="EMBL/GenBank/DDBJ databases">
        <authorList>
            <person name="Zhirakovskaya E."/>
        </authorList>
    </citation>
    <scope>NUCLEOTIDE SEQUENCE</scope>
</reference>
<gene>
    <name evidence="10" type="ORF">MNBD_GAMMA12-2515</name>
</gene>
<dbReference type="CDD" id="cd02440">
    <property type="entry name" value="AdoMet_MTases"/>
    <property type="match status" value="1"/>
</dbReference>
<dbReference type="InterPro" id="IPR042104">
    <property type="entry name" value="PKS_dehydratase_sf"/>
</dbReference>
<organism evidence="10">
    <name type="scientific">hydrothermal vent metagenome</name>
    <dbReference type="NCBI Taxonomy" id="652676"/>
    <lineage>
        <taxon>unclassified sequences</taxon>
        <taxon>metagenomes</taxon>
        <taxon>ecological metagenomes</taxon>
    </lineage>
</organism>
<dbReference type="Pfam" id="PF21089">
    <property type="entry name" value="PKS_DH_N"/>
    <property type="match status" value="1"/>
</dbReference>
<evidence type="ECO:0000313" key="10">
    <source>
        <dbReference type="EMBL" id="VAW80204.1"/>
    </source>
</evidence>
<dbReference type="InterPro" id="IPR016039">
    <property type="entry name" value="Thiolase-like"/>
</dbReference>
<dbReference type="SMART" id="SM00826">
    <property type="entry name" value="PKS_DH"/>
    <property type="match status" value="1"/>
</dbReference>
<accession>A0A3B0ZFS6</accession>
<dbReference type="InterPro" id="IPR049552">
    <property type="entry name" value="PKS_DH_N"/>
</dbReference>
<evidence type="ECO:0000259" key="7">
    <source>
        <dbReference type="PROSITE" id="PS50075"/>
    </source>
</evidence>
<dbReference type="InterPro" id="IPR013968">
    <property type="entry name" value="PKS_KR"/>
</dbReference>
<dbReference type="SUPFAM" id="SSF51735">
    <property type="entry name" value="NAD(P)-binding Rossmann-fold domains"/>
    <property type="match status" value="2"/>
</dbReference>
<feature type="domain" description="Carrier" evidence="7">
    <location>
        <begin position="2166"/>
        <end position="2243"/>
    </location>
</feature>
<dbReference type="GO" id="GO:0006633">
    <property type="term" value="P:fatty acid biosynthetic process"/>
    <property type="evidence" value="ECO:0007669"/>
    <property type="project" value="InterPro"/>
</dbReference>
<evidence type="ECO:0000259" key="8">
    <source>
        <dbReference type="PROSITE" id="PS52004"/>
    </source>
</evidence>
<dbReference type="Gene3D" id="3.40.366.10">
    <property type="entry name" value="Malonyl-Coenzyme A Acyl Carrier Protein, domain 2"/>
    <property type="match status" value="1"/>
</dbReference>
<dbReference type="Pfam" id="PF14765">
    <property type="entry name" value="PS-DH"/>
    <property type="match status" value="1"/>
</dbReference>
<dbReference type="InterPro" id="IPR032821">
    <property type="entry name" value="PKS_assoc"/>
</dbReference>
<dbReference type="SUPFAM" id="SSF52151">
    <property type="entry name" value="FabD/lysophospholipase-like"/>
    <property type="match status" value="1"/>
</dbReference>
<dbReference type="SMART" id="SM00825">
    <property type="entry name" value="PKS_KS"/>
    <property type="match status" value="1"/>
</dbReference>
<dbReference type="InterPro" id="IPR020806">
    <property type="entry name" value="PKS_PP-bd"/>
</dbReference>
<keyword evidence="3" id="KW-0808">Transferase</keyword>
<keyword evidence="2" id="KW-0597">Phosphoprotein</keyword>
<dbReference type="InterPro" id="IPR013217">
    <property type="entry name" value="Methyltransf_12"/>
</dbReference>
<dbReference type="InterPro" id="IPR020841">
    <property type="entry name" value="PKS_Beta-ketoAc_synthase_dom"/>
</dbReference>
<dbReference type="InterPro" id="IPR001227">
    <property type="entry name" value="Ac_transferase_dom_sf"/>
</dbReference>
<evidence type="ECO:0000256" key="4">
    <source>
        <dbReference type="ARBA" id="ARBA00022832"/>
    </source>
</evidence>
<dbReference type="PANTHER" id="PTHR43775:SF51">
    <property type="entry name" value="INACTIVE PHENOLPHTHIOCEROL SYNTHESIS POLYKETIDE SYNTHASE TYPE I PKS1-RELATED"/>
    <property type="match status" value="1"/>
</dbReference>
<evidence type="ECO:0000256" key="5">
    <source>
        <dbReference type="ARBA" id="ARBA00023098"/>
    </source>
</evidence>
<dbReference type="InterPro" id="IPR014031">
    <property type="entry name" value="Ketoacyl_synth_C"/>
</dbReference>
<dbReference type="PROSITE" id="PS50075">
    <property type="entry name" value="CARRIER"/>
    <property type="match status" value="1"/>
</dbReference>
<dbReference type="InterPro" id="IPR006162">
    <property type="entry name" value="Ppantetheine_attach_site"/>
</dbReference>
<dbReference type="Gene3D" id="3.40.50.150">
    <property type="entry name" value="Vaccinia Virus protein VP39"/>
    <property type="match status" value="1"/>
</dbReference>
<dbReference type="SUPFAM" id="SSF55048">
    <property type="entry name" value="Probable ACP-binding domain of malonyl-CoA ACP transacylase"/>
    <property type="match status" value="1"/>
</dbReference>
<dbReference type="GO" id="GO:0031177">
    <property type="term" value="F:phosphopantetheine binding"/>
    <property type="evidence" value="ECO:0007669"/>
    <property type="project" value="InterPro"/>
</dbReference>
<sequence length="2292" mass="254499">MGIPIDSNAIAIIGMSGRFPGADSVEDLWEVIKHGHVTARQFSDQELRQAGVSDADIKNPSYIKSGYVLNDVDKFDANLFGFTPKEAATLDPQHRFFLESVWEALEDASYAPNNTGCVTGLFAGSSMSSYYLSNIFSRTNESVTASLQELLANDKDYLCTRTAYKLNLKGPCINVQTACSTSLVAVSQACDSLLDYQCDMAIAGGVTIRVPHNTGYMYEEGNILSPDGHCRTFSHEAQGTVFGSGVGVVVLKRLEDAIKDHDDIYAIIKSTSVNNDGANKIAFAAPAVDGQSEVIAMAQAMADIDPASISYVECHGTGTALGDPIEVTALRQVFEAETDKKNFCALGAIKSNVGHLESAAGISSLIKAVLAIKHNKIPPCKHYQKPNAQINFDDSPFYINNQLIDWPADTLKRAGVSSFGMGGTNAHVILEEAPVLEHSVKGPNSVGDRDYHLLCITAKTQQALECLALKYRDYFRGLTEPDQQRGLQAGNISYTSHVGRSQFNHRLSIVGKNSVDWSEQLDEYLNATQSLKQTSTLTTDRSLTTNISGEVKNTQTTIGFLYTGQGSQYPDMCKDLYDHDEVFRDSLDLSAKILEPLLPLPLIDVLYGQHQSALDQTEYTQAALFAIEMALSALWKSWGVEPDYVLGHSLGEYVAACVSGVMTIAEGLSLVAERGRLMQALPVKGGMLSVLGNETIIKEVVAKFTNNKTSPSDESIDDSQARSLESQCDSHIVEISAYNAPGNLVLSGQAIALDNVQGLLEQAGIKTRRLKVNTGFHSVLVEPMLDEFRQAVNKVNFKKPNTPFISALTGQRVDEEVTETSYWTRHIREAVNFRAGIQTLQQAEVTVLLEIGPAPILLALARQSLETERGLSRHKAQETQKRPTNSAISYLPSIRQNFNNHQTMFKSLAKLYISGTEVHWQALDKGYQRYRVKLPTYAFQRQRYWIDEPTGQSIDTKKLMAMKVGAARIHPLLGEKLSLAGSNQSETWFSQVLSSTSPLYLQDHQVFGQTVFPAAAYIEMVFCAGQQLLRSDQLQIRQLRLQTALVLNEATEVQTVLSKGESGHYEFEIFSRQAIAESTEWIKHVSGVLHVHSDQAKETEAEFNVSTLQSRIGRTHSVPELYAQYQNIGIDYGTEFQSIIKLDGGDGESLAQIKRPVKKNVSHPVIADTLKLDRSPENELDASVYQFHPTLLDGVFQAAAVVFGSEIQEQSYLPAGIESLTFYAKPDQEVTAYCIKSDSQETSGERLSVNIYLLNADNEVAAVISNLHYKKAHRTHYTEQAKLPLSQCCYAMDWSVKPIRLERIASHYMPKVSDMANRLNHLIPEAVKLYQVKDYQKFLTQLDNVSIEYIIQLLNNLGFDHSVTDSFTVKSLLKQIDILPKYHQLLERFLSILTLHKHLSESEGQWQVLDWPSPLSPDQHLQQLSNQYSSYQSEINLLKSCGNNLSKILSGELEATEIIFPDGDISAASDLYHNSPILHTLNSLARSSIQAIIDALPAGRLLRVLEIGAGTGGTTSKVIDLFSDVNSEYYFTDISQIFLSNASNTYKNKSFMRYSLLDIEQDPLSQGFHVAQFDLVIASNVLHATSNLSTTVKHVRRLLSDQGIMLLIEGTEAQIYLDIIFGLTDGWWHYEDTERREDYPLISTTAWCDLLHSHGFSSTESVPSNASLDSMFSSQSLIISKASTLAIEPLHDSYLLCSNDPELIQALSSGFNNVGDQLIVLSSLPGYAYQVDFSSRADIDKALSSIFERHTPKGLLYTAMSDSDLLQEWTVEQVSQESELINSGLLSITQSLVALNQQSSIKLTLISKNSQKLNDNDSIQGLLQAQWWGAARVIRLEFPELNCQCIDLEDHQAEIQAEQIINEIFMHDNENQIAIRDAKRYALRLVRHELAMENFESIHFNQTGSYIVTGGLGGIGKLICSWLINKGAGHVVVLSHRPVTVEESQWLETFNGCMHVVQCDAGSEPLATHINDIERKFGKLKGVFHAAGVLSDGMIMHQDMQKYQAVLSPKINIAWNLHQCTKNRSLDYFVMFSSVASVFGSAGQINHASANSMLDQLAHYRQQQNLPALTINWSAWNKVGAAADYLSTSLENTGVLSIDPDEGLVALEQLMLSQLCQVMVFPVHWDQVQAKQFDAQFVKNQLIEENSGLIEKSEFLKSLEKMDISDRRNALLQHIQSTVARVIGLSVEEIDFEQGFFDLGVDSLTSMDLRAQLQTSLSCYLPTTFVFNAPTTLELAQYMIHQVLSLDFGLEQEDTDNRETPAVQEDDDDSYAELSEEDLNELLDKRLENLDS</sequence>
<evidence type="ECO:0000256" key="3">
    <source>
        <dbReference type="ARBA" id="ARBA00022679"/>
    </source>
</evidence>
<dbReference type="Gene3D" id="3.40.50.720">
    <property type="entry name" value="NAD(P)-binding Rossmann-like Domain"/>
    <property type="match status" value="1"/>
</dbReference>